<gene>
    <name evidence="8" type="ORF">ZEAMMB73_Zm00001d016101</name>
</gene>
<comment type="catalytic activity">
    <reaction evidence="7">
        <text>L-seryl-[protein] + ATP = O-phospho-L-seryl-[protein] + ADP + H(+)</text>
        <dbReference type="Rhea" id="RHEA:17989"/>
        <dbReference type="Rhea" id="RHEA-COMP:9863"/>
        <dbReference type="Rhea" id="RHEA-COMP:11604"/>
        <dbReference type="ChEBI" id="CHEBI:15378"/>
        <dbReference type="ChEBI" id="CHEBI:29999"/>
        <dbReference type="ChEBI" id="CHEBI:30616"/>
        <dbReference type="ChEBI" id="CHEBI:83421"/>
        <dbReference type="ChEBI" id="CHEBI:456216"/>
        <dbReference type="EC" id="2.7.11.1"/>
    </reaction>
</comment>
<dbReference type="GO" id="GO:0005524">
    <property type="term" value="F:ATP binding"/>
    <property type="evidence" value="ECO:0007669"/>
    <property type="project" value="UniProtKB-KW"/>
</dbReference>
<organism evidence="8">
    <name type="scientific">Zea mays</name>
    <name type="common">Maize</name>
    <dbReference type="NCBI Taxonomy" id="4577"/>
    <lineage>
        <taxon>Eukaryota</taxon>
        <taxon>Viridiplantae</taxon>
        <taxon>Streptophyta</taxon>
        <taxon>Embryophyta</taxon>
        <taxon>Tracheophyta</taxon>
        <taxon>Spermatophyta</taxon>
        <taxon>Magnoliopsida</taxon>
        <taxon>Liliopsida</taxon>
        <taxon>Poales</taxon>
        <taxon>Poaceae</taxon>
        <taxon>PACMAD clade</taxon>
        <taxon>Panicoideae</taxon>
        <taxon>Andropogonodae</taxon>
        <taxon>Andropogoneae</taxon>
        <taxon>Tripsacinae</taxon>
        <taxon>Zea</taxon>
    </lineage>
</organism>
<dbReference type="Gene3D" id="1.10.510.10">
    <property type="entry name" value="Transferase(Phosphotransferase) domain 1"/>
    <property type="match status" value="1"/>
</dbReference>
<name>A0A1D6H5G4_MAIZE</name>
<evidence type="ECO:0000256" key="4">
    <source>
        <dbReference type="ARBA" id="ARBA00022777"/>
    </source>
</evidence>
<dbReference type="EMBL" id="CM000781">
    <property type="protein sequence ID" value="AQK70064.1"/>
    <property type="molecule type" value="Genomic_DNA"/>
</dbReference>
<evidence type="ECO:0000256" key="7">
    <source>
        <dbReference type="ARBA" id="ARBA00048679"/>
    </source>
</evidence>
<dbReference type="EMBL" id="CM000781">
    <property type="protein sequence ID" value="AQK70062.1"/>
    <property type="molecule type" value="Genomic_DNA"/>
</dbReference>
<keyword evidence="3" id="KW-0547">Nucleotide-binding</keyword>
<evidence type="ECO:0000256" key="1">
    <source>
        <dbReference type="ARBA" id="ARBA00012513"/>
    </source>
</evidence>
<evidence type="ECO:0000313" key="8">
    <source>
        <dbReference type="EMBL" id="AQK70061.1"/>
    </source>
</evidence>
<dbReference type="OrthoDB" id="3399at2759"/>
<comment type="catalytic activity">
    <reaction evidence="6">
        <text>L-threonyl-[protein] + ATP = O-phospho-L-threonyl-[protein] + ADP + H(+)</text>
        <dbReference type="Rhea" id="RHEA:46608"/>
        <dbReference type="Rhea" id="RHEA-COMP:11060"/>
        <dbReference type="Rhea" id="RHEA-COMP:11605"/>
        <dbReference type="ChEBI" id="CHEBI:15378"/>
        <dbReference type="ChEBI" id="CHEBI:30013"/>
        <dbReference type="ChEBI" id="CHEBI:30616"/>
        <dbReference type="ChEBI" id="CHEBI:61977"/>
        <dbReference type="ChEBI" id="CHEBI:456216"/>
        <dbReference type="EC" id="2.7.11.1"/>
    </reaction>
</comment>
<dbReference type="ExpressionAtlas" id="A0A1D6H5G4">
    <property type="expression patterns" value="baseline and differential"/>
</dbReference>
<evidence type="ECO:0000256" key="2">
    <source>
        <dbReference type="ARBA" id="ARBA00022679"/>
    </source>
</evidence>
<dbReference type="EC" id="2.7.11.1" evidence="1"/>
<evidence type="ECO:0000256" key="6">
    <source>
        <dbReference type="ARBA" id="ARBA00047899"/>
    </source>
</evidence>
<keyword evidence="2" id="KW-0808">Transferase</keyword>
<evidence type="ECO:0000256" key="3">
    <source>
        <dbReference type="ARBA" id="ARBA00022741"/>
    </source>
</evidence>
<dbReference type="PANTHER" id="PTHR12209:SF0">
    <property type="entry name" value="EKC_KEOPS COMPLEX SUBUNIT TP53RK"/>
    <property type="match status" value="1"/>
</dbReference>
<keyword evidence="4" id="KW-0418">Kinase</keyword>
<reference evidence="8" key="1">
    <citation type="submission" date="2015-12" db="EMBL/GenBank/DDBJ databases">
        <title>Update maize B73 reference genome by single molecule sequencing technologies.</title>
        <authorList>
            <consortium name="Maize Genome Sequencing Project"/>
            <person name="Ware D."/>
        </authorList>
    </citation>
    <scope>NUCLEOTIDE SEQUENCE</scope>
    <source>
        <tissue evidence="8">Seedling</tissue>
    </source>
</reference>
<sequence length="127" mass="14500">MPFCLWLSRFMAVQVLIDFGLSFTLTIPEDKAVDLYVLERALISMHSSCGEVARLICANIYDSASQISPVAIGFMPFPFVRGILFPMVFMQMEKILAVYRKASKQWCSTQNKLAQVRQRVRKRTMVG</sequence>
<protein>
    <recommendedName>
        <fullName evidence="1">non-specific serine/threonine protein kinase</fullName>
        <ecNumber evidence="1">2.7.11.1</ecNumber>
    </recommendedName>
</protein>
<keyword evidence="5" id="KW-0067">ATP-binding</keyword>
<dbReference type="PANTHER" id="PTHR12209">
    <property type="entry name" value="NON-SPECIFIC SERINE/THREONINE PROTEIN KINASE"/>
    <property type="match status" value="1"/>
</dbReference>
<accession>A0A1D6H5G4</accession>
<dbReference type="GO" id="GO:0004674">
    <property type="term" value="F:protein serine/threonine kinase activity"/>
    <property type="evidence" value="ECO:0007669"/>
    <property type="project" value="UniProtKB-EC"/>
</dbReference>
<proteinExistence type="predicted"/>
<dbReference type="EMBL" id="CM000781">
    <property type="protein sequence ID" value="AQK70063.1"/>
    <property type="molecule type" value="Genomic_DNA"/>
</dbReference>
<evidence type="ECO:0000256" key="5">
    <source>
        <dbReference type="ARBA" id="ARBA00022840"/>
    </source>
</evidence>
<dbReference type="AlphaFoldDB" id="A0A1D6H5G4"/>
<dbReference type="EMBL" id="CM000781">
    <property type="protein sequence ID" value="AQK70061.1"/>
    <property type="molecule type" value="Genomic_DNA"/>
</dbReference>